<gene>
    <name evidence="8" type="ORF">AWH49_10340</name>
</gene>
<dbReference type="EMBL" id="LQWY01000009">
    <property type="protein sequence ID" value="OAH62352.1"/>
    <property type="molecule type" value="Genomic_DNA"/>
</dbReference>
<evidence type="ECO:0008006" key="10">
    <source>
        <dbReference type="Google" id="ProtNLM"/>
    </source>
</evidence>
<dbReference type="RefSeq" id="WP_063964825.1">
    <property type="nucleotide sequence ID" value="NZ_JBCNAN010000029.1"/>
</dbReference>
<dbReference type="GO" id="GO:0003677">
    <property type="term" value="F:DNA binding"/>
    <property type="evidence" value="ECO:0007669"/>
    <property type="project" value="UniProtKB-UniRule"/>
</dbReference>
<dbReference type="Proteomes" id="UP000076935">
    <property type="component" value="Unassembled WGS sequence"/>
</dbReference>
<keyword evidence="3 5" id="KW-0238">DNA-binding</keyword>
<evidence type="ECO:0000256" key="4">
    <source>
        <dbReference type="ARBA" id="ARBA00023172"/>
    </source>
</evidence>
<evidence type="ECO:0000313" key="9">
    <source>
        <dbReference type="Proteomes" id="UP000076935"/>
    </source>
</evidence>
<reference evidence="8 9" key="1">
    <citation type="submission" date="2016-01" db="EMBL/GenBank/DDBJ databases">
        <title>Investigation of taxonomic status of Bacillus aminovorans.</title>
        <authorList>
            <person name="Verma A."/>
            <person name="Pal Y."/>
            <person name="Krishnamurthi S."/>
        </authorList>
    </citation>
    <scope>NUCLEOTIDE SEQUENCE [LARGE SCALE GENOMIC DNA]</scope>
    <source>
        <strain evidence="8 9">DSM 1314</strain>
    </source>
</reference>
<comment type="similarity">
    <text evidence="1">Belongs to the 'phage' integrase family.</text>
</comment>
<dbReference type="InterPro" id="IPR050090">
    <property type="entry name" value="Tyrosine_recombinase_XerCD"/>
</dbReference>
<dbReference type="InterPro" id="IPR044068">
    <property type="entry name" value="CB"/>
</dbReference>
<sequence length="311" mass="36111">MARKGIELDDRQQNVYLNLRNQISKTARHNRQGAFKTKTRYFEATDRFCRFLSKEFSLQKFANIGDKHLKAYVKHLQNQGLAAKTINTDLSAIRFFHDKTERTRNRLSDRNKIFGTEKVKNGGINKAWSHQEVDRFQEVCGQMGNKRMAAITTLARNEGLRIHETLKIDRNAAEKAIKTGEITTKGKGGKVRLVPISSESKQLLSRWIEDVERGQKLFVAEGEKTHLVIKSCQNFINRHREKFQDESRTEQYAAGDPIKENITFHGLRHAYAQDRYAEAKERGLRDRDARLEVSRLLGHERDEVTRIYMAH</sequence>
<dbReference type="InterPro" id="IPR013762">
    <property type="entry name" value="Integrase-like_cat_sf"/>
</dbReference>
<evidence type="ECO:0000256" key="5">
    <source>
        <dbReference type="PROSITE-ProRule" id="PRU01248"/>
    </source>
</evidence>
<evidence type="ECO:0000256" key="1">
    <source>
        <dbReference type="ARBA" id="ARBA00008857"/>
    </source>
</evidence>
<evidence type="ECO:0000256" key="2">
    <source>
        <dbReference type="ARBA" id="ARBA00022908"/>
    </source>
</evidence>
<dbReference type="AlphaFoldDB" id="A0A177LAN4"/>
<name>A0A177LAN4_9BACI</name>
<dbReference type="InterPro" id="IPR002104">
    <property type="entry name" value="Integrase_catalytic"/>
</dbReference>
<dbReference type="Pfam" id="PF00589">
    <property type="entry name" value="Phage_integrase"/>
    <property type="match status" value="1"/>
</dbReference>
<dbReference type="PANTHER" id="PTHR30349">
    <property type="entry name" value="PHAGE INTEGRASE-RELATED"/>
    <property type="match status" value="1"/>
</dbReference>
<dbReference type="InterPro" id="IPR011010">
    <property type="entry name" value="DNA_brk_join_enz"/>
</dbReference>
<comment type="caution">
    <text evidence="8">The sequence shown here is derived from an EMBL/GenBank/DDBJ whole genome shotgun (WGS) entry which is preliminary data.</text>
</comment>
<keyword evidence="2" id="KW-0229">DNA integration</keyword>
<evidence type="ECO:0000256" key="3">
    <source>
        <dbReference type="ARBA" id="ARBA00023125"/>
    </source>
</evidence>
<feature type="domain" description="Tyr recombinase" evidence="6">
    <location>
        <begin position="123"/>
        <end position="311"/>
    </location>
</feature>
<dbReference type="SUPFAM" id="SSF56349">
    <property type="entry name" value="DNA breaking-rejoining enzymes"/>
    <property type="match status" value="1"/>
</dbReference>
<accession>A0A177LAN4</accession>
<evidence type="ECO:0000313" key="8">
    <source>
        <dbReference type="EMBL" id="OAH62352.1"/>
    </source>
</evidence>
<dbReference type="GO" id="GO:0006310">
    <property type="term" value="P:DNA recombination"/>
    <property type="evidence" value="ECO:0007669"/>
    <property type="project" value="UniProtKB-KW"/>
</dbReference>
<dbReference type="PROSITE" id="PS51898">
    <property type="entry name" value="TYR_RECOMBINASE"/>
    <property type="match status" value="1"/>
</dbReference>
<dbReference type="InterPro" id="IPR004107">
    <property type="entry name" value="Integrase_SAM-like_N"/>
</dbReference>
<dbReference type="Pfam" id="PF13495">
    <property type="entry name" value="Phage_int_SAM_4"/>
    <property type="match status" value="1"/>
</dbReference>
<dbReference type="Gene3D" id="1.10.443.10">
    <property type="entry name" value="Intergrase catalytic core"/>
    <property type="match status" value="1"/>
</dbReference>
<dbReference type="Gene3D" id="1.10.150.130">
    <property type="match status" value="1"/>
</dbReference>
<evidence type="ECO:0000259" key="6">
    <source>
        <dbReference type="PROSITE" id="PS51898"/>
    </source>
</evidence>
<dbReference type="PROSITE" id="PS51900">
    <property type="entry name" value="CB"/>
    <property type="match status" value="1"/>
</dbReference>
<dbReference type="GO" id="GO:0015074">
    <property type="term" value="P:DNA integration"/>
    <property type="evidence" value="ECO:0007669"/>
    <property type="project" value="UniProtKB-KW"/>
</dbReference>
<organism evidence="8 9">
    <name type="scientific">Domibacillus aminovorans</name>
    <dbReference type="NCBI Taxonomy" id="29332"/>
    <lineage>
        <taxon>Bacteria</taxon>
        <taxon>Bacillati</taxon>
        <taxon>Bacillota</taxon>
        <taxon>Bacilli</taxon>
        <taxon>Bacillales</taxon>
        <taxon>Bacillaceae</taxon>
        <taxon>Domibacillus</taxon>
    </lineage>
</organism>
<keyword evidence="9" id="KW-1185">Reference proteome</keyword>
<protein>
    <recommendedName>
        <fullName evidence="10">Integrase</fullName>
    </recommendedName>
</protein>
<proteinExistence type="inferred from homology"/>
<dbReference type="PANTHER" id="PTHR30349:SF41">
    <property type="entry name" value="INTEGRASE_RECOMBINASE PROTEIN MJ0367-RELATED"/>
    <property type="match status" value="1"/>
</dbReference>
<keyword evidence="4" id="KW-0233">DNA recombination</keyword>
<dbReference type="InterPro" id="IPR010998">
    <property type="entry name" value="Integrase_recombinase_N"/>
</dbReference>
<evidence type="ECO:0000259" key="7">
    <source>
        <dbReference type="PROSITE" id="PS51900"/>
    </source>
</evidence>
<feature type="domain" description="Core-binding (CB)" evidence="7">
    <location>
        <begin position="17"/>
        <end position="101"/>
    </location>
</feature>